<dbReference type="EMBL" id="PXOH01000012">
    <property type="protein sequence ID" value="PSF36761.1"/>
    <property type="molecule type" value="Genomic_DNA"/>
</dbReference>
<evidence type="ECO:0000256" key="10">
    <source>
        <dbReference type="SAM" id="Phobius"/>
    </source>
</evidence>
<dbReference type="RefSeq" id="WP_106457192.1">
    <property type="nucleotide sequence ID" value="NZ_PXOH01000012.1"/>
</dbReference>
<reference evidence="12 13" key="2">
    <citation type="submission" date="2018-03" db="EMBL/GenBank/DDBJ databases">
        <authorList>
            <person name="Keele B.F."/>
        </authorList>
    </citation>
    <scope>NUCLEOTIDE SEQUENCE [LARGE SCALE GENOMIC DNA]</scope>
    <source>
        <strain evidence="12 13">CCALA 016</strain>
    </source>
</reference>
<keyword evidence="5 10" id="KW-1133">Transmembrane helix</keyword>
<reference evidence="12 13" key="1">
    <citation type="submission" date="2018-03" db="EMBL/GenBank/DDBJ databases">
        <title>The ancient ancestry and fast evolution of plastids.</title>
        <authorList>
            <person name="Moore K.R."/>
            <person name="Magnabosco C."/>
            <person name="Momper L."/>
            <person name="Gold D.A."/>
            <person name="Bosak T."/>
            <person name="Fournier G.P."/>
        </authorList>
    </citation>
    <scope>NUCLEOTIDE SEQUENCE [LARGE SCALE GENOMIC DNA]</scope>
    <source>
        <strain evidence="12 13">CCALA 016</strain>
    </source>
</reference>
<gene>
    <name evidence="12" type="ORF">C7H19_12385</name>
</gene>
<dbReference type="SMART" id="SM00756">
    <property type="entry name" value="VKc"/>
    <property type="match status" value="1"/>
</dbReference>
<comment type="subcellular location">
    <subcellularLocation>
        <location evidence="1">Membrane</location>
        <topology evidence="1">Multi-pass membrane protein</topology>
    </subcellularLocation>
</comment>
<dbReference type="InterPro" id="IPR038354">
    <property type="entry name" value="VKOR_sf"/>
</dbReference>
<keyword evidence="7 10" id="KW-0472">Membrane</keyword>
<comment type="caution">
    <text evidence="12">The sequence shown here is derived from an EMBL/GenBank/DDBJ whole genome shotgun (WGS) entry which is preliminary data.</text>
</comment>
<dbReference type="Proteomes" id="UP000239001">
    <property type="component" value="Unassembled WGS sequence"/>
</dbReference>
<protein>
    <recommendedName>
        <fullName evidence="11">Vitamin K epoxide reductase domain-containing protein</fullName>
    </recommendedName>
</protein>
<dbReference type="SUPFAM" id="SSF52833">
    <property type="entry name" value="Thioredoxin-like"/>
    <property type="match status" value="1"/>
</dbReference>
<dbReference type="InterPro" id="IPR012932">
    <property type="entry name" value="VKOR"/>
</dbReference>
<evidence type="ECO:0000259" key="11">
    <source>
        <dbReference type="SMART" id="SM00756"/>
    </source>
</evidence>
<evidence type="ECO:0000256" key="4">
    <source>
        <dbReference type="ARBA" id="ARBA00022719"/>
    </source>
</evidence>
<dbReference type="Gene3D" id="1.20.1440.130">
    <property type="entry name" value="VKOR domain"/>
    <property type="match status" value="1"/>
</dbReference>
<comment type="similarity">
    <text evidence="2">Belongs to the VKOR family.</text>
</comment>
<keyword evidence="9" id="KW-0676">Redox-active center</keyword>
<feature type="transmembrane region" description="Helical" evidence="10">
    <location>
        <begin position="12"/>
        <end position="32"/>
    </location>
</feature>
<keyword evidence="4" id="KW-0874">Quinone</keyword>
<evidence type="ECO:0000256" key="6">
    <source>
        <dbReference type="ARBA" id="ARBA00023002"/>
    </source>
</evidence>
<keyword evidence="6" id="KW-0560">Oxidoreductase</keyword>
<dbReference type="PANTHER" id="PTHR34573">
    <property type="entry name" value="VKC DOMAIN-CONTAINING PROTEIN"/>
    <property type="match status" value="1"/>
</dbReference>
<feature type="transmembrane region" description="Helical" evidence="10">
    <location>
        <begin position="137"/>
        <end position="156"/>
    </location>
</feature>
<feature type="domain" description="Vitamin K epoxide reductase" evidence="11">
    <location>
        <begin position="11"/>
        <end position="159"/>
    </location>
</feature>
<evidence type="ECO:0000313" key="13">
    <source>
        <dbReference type="Proteomes" id="UP000239001"/>
    </source>
</evidence>
<evidence type="ECO:0000313" key="12">
    <source>
        <dbReference type="EMBL" id="PSF36761.1"/>
    </source>
</evidence>
<dbReference type="InterPro" id="IPR036249">
    <property type="entry name" value="Thioredoxin-like_sf"/>
</dbReference>
<dbReference type="GO" id="GO:0016491">
    <property type="term" value="F:oxidoreductase activity"/>
    <property type="evidence" value="ECO:0007669"/>
    <property type="project" value="UniProtKB-KW"/>
</dbReference>
<dbReference type="GO" id="GO:0016020">
    <property type="term" value="C:membrane"/>
    <property type="evidence" value="ECO:0007669"/>
    <property type="project" value="UniProtKB-SubCell"/>
</dbReference>
<evidence type="ECO:0000256" key="2">
    <source>
        <dbReference type="ARBA" id="ARBA00006214"/>
    </source>
</evidence>
<keyword evidence="3 10" id="KW-0812">Transmembrane</keyword>
<dbReference type="AlphaFoldDB" id="A0A2T1LX41"/>
<sequence length="327" mass="35529">MTRRRSQPWIQRYARVIMGILAVVGALITFYLTIKAFSGGLVACPIGANPGVSGCDIVLSSPYAKVFGWPLSLFGLLAYLSMLVFALSPFVINAESNKKFRNQVDQGTWQLLLLGGTAMAIFSGYLMYIAFFVLKDFCLYCIGSALCSIGLFLMALFGREWEEMGQMFFSIIIAGVVTLVGALGLYANAGDLTTTGGGARTPIPVPTVAAQPPYGWEITTTSGESEIALAKHLTAIGAKEYGAFWCPHCYDQKQLFGKEAAKELNYFECDPQGNNPQTQACRDAGVKGFPTWNIKGEMISGTQTLEKLAELSGYTGPKDFKYKLPSQ</sequence>
<dbReference type="OrthoDB" id="185994at2"/>
<dbReference type="Gene3D" id="3.40.30.10">
    <property type="entry name" value="Glutaredoxin"/>
    <property type="match status" value="1"/>
</dbReference>
<feature type="transmembrane region" description="Helical" evidence="10">
    <location>
        <begin position="111"/>
        <end position="131"/>
    </location>
</feature>
<evidence type="ECO:0000256" key="9">
    <source>
        <dbReference type="ARBA" id="ARBA00023284"/>
    </source>
</evidence>
<keyword evidence="8" id="KW-1015">Disulfide bond</keyword>
<dbReference type="PANTHER" id="PTHR34573:SF1">
    <property type="entry name" value="VITAMIN K EPOXIDE REDUCTASE DOMAIN-CONTAINING PROTEIN"/>
    <property type="match status" value="1"/>
</dbReference>
<evidence type="ECO:0000256" key="3">
    <source>
        <dbReference type="ARBA" id="ARBA00022692"/>
    </source>
</evidence>
<accession>A0A2T1LX41</accession>
<feature type="transmembrane region" description="Helical" evidence="10">
    <location>
        <begin position="168"/>
        <end position="187"/>
    </location>
</feature>
<dbReference type="GO" id="GO:0048038">
    <property type="term" value="F:quinone binding"/>
    <property type="evidence" value="ECO:0007669"/>
    <property type="project" value="UniProtKB-KW"/>
</dbReference>
<dbReference type="InterPro" id="IPR044698">
    <property type="entry name" value="VKOR/LTO1"/>
</dbReference>
<dbReference type="CDD" id="cd12916">
    <property type="entry name" value="VKOR_1"/>
    <property type="match status" value="1"/>
</dbReference>
<evidence type="ECO:0000256" key="1">
    <source>
        <dbReference type="ARBA" id="ARBA00004141"/>
    </source>
</evidence>
<organism evidence="12 13">
    <name type="scientific">Aphanothece hegewaldii CCALA 016</name>
    <dbReference type="NCBI Taxonomy" id="2107694"/>
    <lineage>
        <taxon>Bacteria</taxon>
        <taxon>Bacillati</taxon>
        <taxon>Cyanobacteriota</taxon>
        <taxon>Cyanophyceae</taxon>
        <taxon>Oscillatoriophycideae</taxon>
        <taxon>Chroococcales</taxon>
        <taxon>Aphanothecaceae</taxon>
        <taxon>Aphanothece</taxon>
    </lineage>
</organism>
<feature type="transmembrane region" description="Helical" evidence="10">
    <location>
        <begin position="69"/>
        <end position="91"/>
    </location>
</feature>
<name>A0A2T1LX41_9CHRO</name>
<evidence type="ECO:0000256" key="7">
    <source>
        <dbReference type="ARBA" id="ARBA00023136"/>
    </source>
</evidence>
<evidence type="ECO:0000256" key="5">
    <source>
        <dbReference type="ARBA" id="ARBA00022989"/>
    </source>
</evidence>
<dbReference type="Pfam" id="PF07884">
    <property type="entry name" value="VKOR"/>
    <property type="match status" value="1"/>
</dbReference>
<evidence type="ECO:0000256" key="8">
    <source>
        <dbReference type="ARBA" id="ARBA00023157"/>
    </source>
</evidence>
<proteinExistence type="inferred from homology"/>
<keyword evidence="13" id="KW-1185">Reference proteome</keyword>